<dbReference type="PROSITE" id="PS51257">
    <property type="entry name" value="PROKAR_LIPOPROTEIN"/>
    <property type="match status" value="1"/>
</dbReference>
<dbReference type="RefSeq" id="WP_188406792.1">
    <property type="nucleotide sequence ID" value="NZ_BMGL01000012.1"/>
</dbReference>
<dbReference type="AlphaFoldDB" id="A0A916ZYW4"/>
<gene>
    <name evidence="2" type="ORF">GCM10010831_20780</name>
</gene>
<protein>
    <recommendedName>
        <fullName evidence="1">Lipocalin-like domain-containing protein</fullName>
    </recommendedName>
</protein>
<dbReference type="InterPro" id="IPR024311">
    <property type="entry name" value="Lipocalin-like"/>
</dbReference>
<name>A0A916ZYW4_9FLAO</name>
<dbReference type="Pfam" id="PF13648">
    <property type="entry name" value="Lipocalin_4"/>
    <property type="match status" value="1"/>
</dbReference>
<accession>A0A916ZYW4</accession>
<keyword evidence="3" id="KW-1185">Reference proteome</keyword>
<evidence type="ECO:0000313" key="3">
    <source>
        <dbReference type="Proteomes" id="UP000599688"/>
    </source>
</evidence>
<feature type="domain" description="Lipocalin-like" evidence="1">
    <location>
        <begin position="26"/>
        <end position="118"/>
    </location>
</feature>
<reference evidence="2 3" key="1">
    <citation type="journal article" date="2014" name="Int. J. Syst. Evol. Microbiol.">
        <title>Complete genome sequence of Corynebacterium casei LMG S-19264T (=DSM 44701T), isolated from a smear-ripened cheese.</title>
        <authorList>
            <consortium name="US DOE Joint Genome Institute (JGI-PGF)"/>
            <person name="Walter F."/>
            <person name="Albersmeier A."/>
            <person name="Kalinowski J."/>
            <person name="Ruckert C."/>
        </authorList>
    </citation>
    <scope>NUCLEOTIDE SEQUENCE [LARGE SCALE GENOMIC DNA]</scope>
    <source>
        <strain evidence="2 3">CGMCC 1.12925</strain>
    </source>
</reference>
<sequence length="141" mass="16412">MKNIICIVSLVLLFSCNKKEINLSNLDGYWEITKAENNKGKSKEFPYNQTVDYFVLKDSTGFRKKLKPLYNGKFKGSKDIENFMVITKDDTSIILKYSTNYDSWEEEILSLTSEELVLQNKNGIIYTYAPYTGFKKIEDEE</sequence>
<organism evidence="2 3">
    <name type="scientific">Psychroflexus salis</name>
    <dbReference type="NCBI Taxonomy" id="1526574"/>
    <lineage>
        <taxon>Bacteria</taxon>
        <taxon>Pseudomonadati</taxon>
        <taxon>Bacteroidota</taxon>
        <taxon>Flavobacteriia</taxon>
        <taxon>Flavobacteriales</taxon>
        <taxon>Flavobacteriaceae</taxon>
        <taxon>Psychroflexus</taxon>
    </lineage>
</organism>
<dbReference type="EMBL" id="BMGL01000012">
    <property type="protein sequence ID" value="GGE19497.1"/>
    <property type="molecule type" value="Genomic_DNA"/>
</dbReference>
<evidence type="ECO:0000313" key="2">
    <source>
        <dbReference type="EMBL" id="GGE19497.1"/>
    </source>
</evidence>
<evidence type="ECO:0000259" key="1">
    <source>
        <dbReference type="Pfam" id="PF13648"/>
    </source>
</evidence>
<proteinExistence type="predicted"/>
<comment type="caution">
    <text evidence="2">The sequence shown here is derived from an EMBL/GenBank/DDBJ whole genome shotgun (WGS) entry which is preliminary data.</text>
</comment>
<dbReference type="Proteomes" id="UP000599688">
    <property type="component" value="Unassembled WGS sequence"/>
</dbReference>